<gene>
    <name evidence="2" type="ORF">DCCM_0514</name>
</gene>
<comment type="caution">
    <text evidence="2">The sequence shown here is derived from an EMBL/GenBank/DDBJ whole genome shotgun (WGS) entry which is preliminary data.</text>
</comment>
<name>A0A2L2X8I9_9FIRM</name>
<feature type="transmembrane region" description="Helical" evidence="1">
    <location>
        <begin position="12"/>
        <end position="31"/>
    </location>
</feature>
<reference evidence="3" key="1">
    <citation type="submission" date="2018-02" db="EMBL/GenBank/DDBJ databases">
        <title>Genome sequence of Desulfocucumis palustris strain NAW-5.</title>
        <authorList>
            <person name="Watanabe M."/>
            <person name="Kojima H."/>
            <person name="Fukui M."/>
        </authorList>
    </citation>
    <scope>NUCLEOTIDE SEQUENCE [LARGE SCALE GENOMIC DNA]</scope>
    <source>
        <strain evidence="3">NAW-5</strain>
    </source>
</reference>
<accession>A0A2L2X8I9</accession>
<keyword evidence="1" id="KW-0472">Membrane</keyword>
<keyword evidence="1" id="KW-1133">Transmembrane helix</keyword>
<keyword evidence="3" id="KW-1185">Reference proteome</keyword>
<evidence type="ECO:0000313" key="2">
    <source>
        <dbReference type="EMBL" id="GBF32320.1"/>
    </source>
</evidence>
<dbReference type="EMBL" id="BFAV01000025">
    <property type="protein sequence ID" value="GBF32320.1"/>
    <property type="molecule type" value="Genomic_DNA"/>
</dbReference>
<protein>
    <submittedName>
        <fullName evidence="2">Uncharacterized protein</fullName>
    </submittedName>
</protein>
<evidence type="ECO:0000256" key="1">
    <source>
        <dbReference type="SAM" id="Phobius"/>
    </source>
</evidence>
<dbReference type="AlphaFoldDB" id="A0A2L2X8I9"/>
<evidence type="ECO:0000313" key="3">
    <source>
        <dbReference type="Proteomes" id="UP000239549"/>
    </source>
</evidence>
<keyword evidence="1" id="KW-0812">Transmembrane</keyword>
<dbReference type="Proteomes" id="UP000239549">
    <property type="component" value="Unassembled WGS sequence"/>
</dbReference>
<sequence>MKMVACALSFNWSCLSFYINIFMNILLPGILRINKNSSALMIFPYVSL</sequence>
<proteinExistence type="predicted"/>
<organism evidence="2 3">
    <name type="scientific">Desulfocucumis palustris</name>
    <dbReference type="NCBI Taxonomy" id="1898651"/>
    <lineage>
        <taxon>Bacteria</taxon>
        <taxon>Bacillati</taxon>
        <taxon>Bacillota</taxon>
        <taxon>Clostridia</taxon>
        <taxon>Eubacteriales</taxon>
        <taxon>Desulfocucumaceae</taxon>
        <taxon>Desulfocucumis</taxon>
    </lineage>
</organism>